<dbReference type="InterPro" id="IPR019489">
    <property type="entry name" value="Clp_ATPase_C"/>
</dbReference>
<dbReference type="Gene3D" id="3.40.50.300">
    <property type="entry name" value="P-loop containing nucleotide triphosphate hydrolases"/>
    <property type="match status" value="1"/>
</dbReference>
<evidence type="ECO:0000259" key="4">
    <source>
        <dbReference type="SMART" id="SM01086"/>
    </source>
</evidence>
<dbReference type="RefSeq" id="YP_003795292.2">
    <property type="nucleotide sequence ID" value="NC_014340.2"/>
</dbReference>
<dbReference type="GeneID" id="9480929"/>
<evidence type="ECO:0000259" key="3">
    <source>
        <dbReference type="SMART" id="SM00382"/>
    </source>
</evidence>
<dbReference type="GO" id="GO:0016887">
    <property type="term" value="F:ATP hydrolysis activity"/>
    <property type="evidence" value="ECO:0007669"/>
    <property type="project" value="InterPro"/>
</dbReference>
<sequence length="1528" mass="180595">MFWLCVFKYSFEVILKVNLLCIMSEKTLIDEFPKVYKAKNLRRPYKTQARMNNLYRRKMARYKTICQLGSIYRWPLKKSFLGRVLIKSRLYKGVYTKLFYRPARRLLVQAYWAGDPKMTNIGRPYWRAQLTFRRLPAWNSYNSALRLQEWIFRPLKPLVSKFDYFVLSSTSKNRETDKVILKLSSLYKTSLARCIKNSKLVQKHSHLTSTIIYNRLWDKLDLTNEIFGSIQTSEWVRRRILNIAIAKLPETPRDQIVKRLKHRQWWEPLTDLDNWKRAWSSFRENILARYDYVPNYSDSNRMAEILQNKFPPINSSLANELFLKKTVLYQNTDLFSQFKKRMIPWNKFMSHKAIKHRFNVTADVQEVLLLATLLAINYQKALRAGSTATLRFPNRVLQPVRRYRAPIISWLDISAAIIHLKPHFVTRQPYRFEKELLKVHFEEDHRTLAQFPKWVWGPIAMFLRSDFRKREIKYNQLYNKAVQLQKNPWYKKVFRKIIRLGKRDLIPRQIQVPTIRNILLQEPITFREDLMNKKKNRIYLQDELEKFVEFPLPLLSKHLFWYKRTQPLSICYDTEQLWQRNWLNPYKRGIRAKKRLYIAYAKQKHWQLWRYKTAIKQSYIQANPFFEGSLYNYLNTFNRKSNPCNLFELLNRCFLTPSSYMFLRSLGISYFHPKVYYIFRESIWHGVKINHKSIPVSYKLQSLAKFNELKDWKNDWLKLPQSINLIELAEQNLTRLSPTWYQSRIASSIYFNSITYKDLLVHLAANRAPKIFLLNPNLFEAEQFLERFAIKIMTKDTISFLQDTKVYNFSALDFIPHISQKLPHMIKAPDGKAPDEKLGPETLKGKRKVSKIDRTWKELTLRTLATRPKFFANKMIKNLLIIQDGHALLKSWQFISQTQLAKDGRFSEWKVTNPEVIKNILKINFNANMPIIFTMTPKQYETWLVKRPQFFTDHEVIRMAPLSKTRILQILESERHAYENEYQTRFSPVLLVHIVNRCKKYFPADSSLLSSARRFLNLVCSEGQIEYFNSINLQFRRFKQNVLEELRWKSFNLKWTDNNPWTGAEFELGWTRISGFLDKQESSFRKSAEKYRAFKSYYYSKLRLQPWKIRPLQDSSTLREYRADVIFPYGKQFDRATDYERGTVSPPISPKWLRPADIDSEFELDPDLCDRVLCYMLDLRPSQLTSIRNANVESIASYLNQQVKGQPRAVMSVIDVVKRSKLRGKGTKPLGIFFFAGPTGVGKTELAKALSQGLYNSTSSFLRFDMSEFSQGHTSQRLIGAPPGYVGYGKDGDLTGPVKKNPNMVILFDEYEKAHSSISDLFLQLFDDGRLTDGKGETVNFTNCILILTSNIGYDIETSIKETETDTMSDELYEKTVQRVRTKMAEQFRPEFINRIDSIIVFRNLGKKELHDILSKILIKLNKKIHTLYPGLDIYIDPNARDLLIQAGFRPGFGARPLQRTISRMIETPLMIVLNTFDKRFSADCIFYINTTNGQFSMKFAKQGSYIYHEKKDTLDMFLSPLKPKKTS</sequence>
<reference evidence="5" key="1">
    <citation type="journal article" date="2010" name="Proc. Natl. Acad. Sci. U.S.A.">
        <title>A common red algal origin of the apicomplexan, dinoflagellate, and heterokont plastids.</title>
        <authorList>
            <person name="Janouskovec J."/>
            <person name="Horak A."/>
            <person name="Obornik M."/>
            <person name="Lukes J."/>
            <person name="Keeling P.J."/>
        </authorList>
    </citation>
    <scope>NUCLEOTIDE SEQUENCE</scope>
    <source>
        <strain evidence="5">CCMP2878</strain>
    </source>
</reference>
<organism evidence="5">
    <name type="scientific">Chromera velia</name>
    <dbReference type="NCBI Taxonomy" id="505693"/>
    <lineage>
        <taxon>Eukaryota</taxon>
        <taxon>Sar</taxon>
        <taxon>Alveolata</taxon>
        <taxon>Colpodellida</taxon>
        <taxon>Chromeraceae</taxon>
        <taxon>Chromera</taxon>
    </lineage>
</organism>
<keyword evidence="5" id="KW-0378">Hydrolase</keyword>
<gene>
    <name evidence="5" type="primary">clpC</name>
</gene>
<accession>D9IXK6</accession>
<dbReference type="InterPro" id="IPR003593">
    <property type="entry name" value="AAA+_ATPase"/>
</dbReference>
<dbReference type="SUPFAM" id="SSF52540">
    <property type="entry name" value="P-loop containing nucleoside triphosphate hydrolases"/>
    <property type="match status" value="1"/>
</dbReference>
<dbReference type="Pfam" id="PF07724">
    <property type="entry name" value="AAA_2"/>
    <property type="match status" value="1"/>
</dbReference>
<dbReference type="GO" id="GO:0005524">
    <property type="term" value="F:ATP binding"/>
    <property type="evidence" value="ECO:0007669"/>
    <property type="project" value="UniProtKB-KW"/>
</dbReference>
<dbReference type="InterPro" id="IPR003959">
    <property type="entry name" value="ATPase_AAA_core"/>
</dbReference>
<dbReference type="InterPro" id="IPR027417">
    <property type="entry name" value="P-loop_NTPase"/>
</dbReference>
<dbReference type="VEuPathDB" id="CryptoDB:Cvel_24733"/>
<keyword evidence="5" id="KW-0934">Plastid</keyword>
<evidence type="ECO:0000256" key="2">
    <source>
        <dbReference type="ARBA" id="ARBA00022840"/>
    </source>
</evidence>
<dbReference type="PRINTS" id="PR00300">
    <property type="entry name" value="CLPPROTEASEA"/>
</dbReference>
<dbReference type="Gene3D" id="1.10.8.60">
    <property type="match status" value="1"/>
</dbReference>
<dbReference type="EMBL" id="HM222967">
    <property type="protein sequence ID" value="ADJ66534.2"/>
    <property type="molecule type" value="Genomic_DNA"/>
</dbReference>
<protein>
    <submittedName>
        <fullName evidence="5">Clp protease ATP binding subunit</fullName>
    </submittedName>
</protein>
<keyword evidence="5" id="KW-0645">Protease</keyword>
<dbReference type="GO" id="GO:0006508">
    <property type="term" value="P:proteolysis"/>
    <property type="evidence" value="ECO:0007669"/>
    <property type="project" value="UniProtKB-KW"/>
</dbReference>
<dbReference type="PANTHER" id="PTHR11638:SF18">
    <property type="entry name" value="HEAT SHOCK PROTEIN 104"/>
    <property type="match status" value="1"/>
</dbReference>
<reference evidence="5" key="2">
    <citation type="submission" date="2013-03" db="EMBL/GenBank/DDBJ databases">
        <title>Split photosystem protein, linear topology, and growth of structural complexity in the recombination-driven plastid genome of Chromera velia.</title>
        <authorList>
            <person name="Janouskovec J."/>
            <person name="Sobotka R."/>
            <person name="Lai D.-H."/>
            <person name="Flegontov P."/>
            <person name="Konik P."/>
            <person name="Komenda J."/>
            <person name="Ali S."/>
            <person name="Prasil O."/>
            <person name="Pain A."/>
            <person name="Obornik M."/>
            <person name="Lukes J."/>
            <person name="Keeling P.J."/>
        </authorList>
    </citation>
    <scope>NUCLEOTIDE SEQUENCE</scope>
    <source>
        <strain evidence="5">CCMP2878</strain>
    </source>
</reference>
<dbReference type="CDD" id="cd19499">
    <property type="entry name" value="RecA-like_ClpB_Hsp104-like"/>
    <property type="match status" value="1"/>
</dbReference>
<proteinExistence type="predicted"/>
<dbReference type="PANTHER" id="PTHR11638">
    <property type="entry name" value="ATP-DEPENDENT CLP PROTEASE"/>
    <property type="match status" value="1"/>
</dbReference>
<evidence type="ECO:0000256" key="1">
    <source>
        <dbReference type="ARBA" id="ARBA00022741"/>
    </source>
</evidence>
<dbReference type="InterPro" id="IPR001270">
    <property type="entry name" value="ClpA/B"/>
</dbReference>
<feature type="domain" description="Clp ATPase C-terminal" evidence="4">
    <location>
        <begin position="1405"/>
        <end position="1498"/>
    </location>
</feature>
<keyword evidence="5" id="KW-0150">Chloroplast</keyword>
<name>D9IXK6_9ALVE</name>
<dbReference type="GO" id="GO:0008233">
    <property type="term" value="F:peptidase activity"/>
    <property type="evidence" value="ECO:0007669"/>
    <property type="project" value="UniProtKB-KW"/>
</dbReference>
<feature type="domain" description="AAA+ ATPase" evidence="3">
    <location>
        <begin position="1229"/>
        <end position="1406"/>
    </location>
</feature>
<dbReference type="GO" id="GO:0034605">
    <property type="term" value="P:cellular response to heat"/>
    <property type="evidence" value="ECO:0007669"/>
    <property type="project" value="TreeGrafter"/>
</dbReference>
<evidence type="ECO:0000313" key="5">
    <source>
        <dbReference type="EMBL" id="ADJ66534.2"/>
    </source>
</evidence>
<keyword evidence="1" id="KW-0547">Nucleotide-binding</keyword>
<dbReference type="Pfam" id="PF10431">
    <property type="entry name" value="ClpB_D2-small"/>
    <property type="match status" value="1"/>
</dbReference>
<dbReference type="GO" id="GO:0005737">
    <property type="term" value="C:cytoplasm"/>
    <property type="evidence" value="ECO:0007669"/>
    <property type="project" value="TreeGrafter"/>
</dbReference>
<geneLocation type="chloroplast" evidence="5"/>
<dbReference type="SMART" id="SM01086">
    <property type="entry name" value="ClpB_D2-small"/>
    <property type="match status" value="1"/>
</dbReference>
<dbReference type="InterPro" id="IPR050130">
    <property type="entry name" value="ClpA_ClpB"/>
</dbReference>
<keyword evidence="2" id="KW-0067">ATP-binding</keyword>
<dbReference type="SMART" id="SM00382">
    <property type="entry name" value="AAA"/>
    <property type="match status" value="1"/>
</dbReference>